<accession>A0A8S1WKK9</accession>
<reference evidence="1" key="1">
    <citation type="submission" date="2021-01" db="EMBL/GenBank/DDBJ databases">
        <authorList>
            <consortium name="Genoscope - CEA"/>
            <person name="William W."/>
        </authorList>
    </citation>
    <scope>NUCLEOTIDE SEQUENCE</scope>
</reference>
<dbReference type="OrthoDB" id="2228at2759"/>
<evidence type="ECO:0000313" key="1">
    <source>
        <dbReference type="EMBL" id="CAD8189572.1"/>
    </source>
</evidence>
<dbReference type="GO" id="GO:0016192">
    <property type="term" value="P:vesicle-mediated transport"/>
    <property type="evidence" value="ECO:0007669"/>
    <property type="project" value="InterPro"/>
</dbReference>
<organism evidence="1 2">
    <name type="scientific">Paramecium octaurelia</name>
    <dbReference type="NCBI Taxonomy" id="43137"/>
    <lineage>
        <taxon>Eukaryota</taxon>
        <taxon>Sar</taxon>
        <taxon>Alveolata</taxon>
        <taxon>Ciliophora</taxon>
        <taxon>Intramacronucleata</taxon>
        <taxon>Oligohymenophorea</taxon>
        <taxon>Peniculida</taxon>
        <taxon>Parameciidae</taxon>
        <taxon>Paramecium</taxon>
    </lineage>
</organism>
<evidence type="ECO:0008006" key="3">
    <source>
        <dbReference type="Google" id="ProtNLM"/>
    </source>
</evidence>
<dbReference type="OMA" id="LNSACKM"/>
<keyword evidence="2" id="KW-1185">Reference proteome</keyword>
<dbReference type="InterPro" id="IPR001619">
    <property type="entry name" value="Sec1-like"/>
</dbReference>
<gene>
    <name evidence="1" type="ORF">POCTA_138.1.T0950126</name>
</gene>
<dbReference type="Proteomes" id="UP000683925">
    <property type="component" value="Unassembled WGS sequence"/>
</dbReference>
<dbReference type="PANTHER" id="PTHR11679">
    <property type="entry name" value="VESICLE PROTEIN SORTING-ASSOCIATED"/>
    <property type="match status" value="1"/>
</dbReference>
<sequence>MITLMQTKYQIIIKELQSNISLSLLENSKLIQQIFQFQVQFLQQATLRKNKVSESEIKIVFLPKIIKILNQMIGISHNIIRINYFNYINKKQTKLNSRLQSLIGNLRTKNNTQNKKQAHQKLKTNNLDINFTEMWNQFKCRETICSKFKQKIEQQLTQILQLKIFEYQLCKFILQEINFFFNIMDQGVSHGFSLRKICKQRLKGVFVSLIQTNPNVSNYFLIVDQRTVKVVSAYMKMAELMELGVSAVEKLELGRKPFPKLHAIYFISPTQESIQRILDDFKDKKNPQYGVVHIFLSNEIDQGLMQKIAQCNQLITKIASFKIVNLDFACTSDQVFTIETPEILTKAYTQQNIQQQLKEASYKLATLLISFNKFYSFEFLYNQAENRLSEQVAKLAATRLQELLASFVKQKNEQYDNIEKEAGKITVMIVDRSYDVATPLLHDFYYQSMIYDLLDITNDIYETEVEAAGKQIKQKVIFNENDDLFNRYKYRHIIQVLEGIPQEFREFIQNNTTAKVHQGQMNNLDLNQMSEIVKTLPQYNELLGKYTLHMKLIEKSWSIFENKGLKEIGEIEQCLITGIDGSGKSISTTKIQSAVATKLMSETLDDYDKLRLILLTSIGLEMSEKDRKILTDKIKVEHQQAILNLIYLGVNPQKGGQKKSKSSNRINDDLKKQAKHKLASACTELSRNTPLIETLVESYIESNYKKPQKFDSIIINEDGVGSKGGGKSIRKGGQLARMIQTDDSDETINYTPKLIIFVIGGISYSEIRSLLSNQKITSSQITLVGSTHIVKPKDFCQGLLDMKTI</sequence>
<proteinExistence type="predicted"/>
<dbReference type="Pfam" id="PF00995">
    <property type="entry name" value="Sec1"/>
    <property type="match status" value="1"/>
</dbReference>
<comment type="caution">
    <text evidence="1">The sequence shown here is derived from an EMBL/GenBank/DDBJ whole genome shotgun (WGS) entry which is preliminary data.</text>
</comment>
<dbReference type="AlphaFoldDB" id="A0A8S1WKK9"/>
<evidence type="ECO:0000313" key="2">
    <source>
        <dbReference type="Proteomes" id="UP000683925"/>
    </source>
</evidence>
<protein>
    <recommendedName>
        <fullName evidence="3">Sec1 family protein</fullName>
    </recommendedName>
</protein>
<dbReference type="EMBL" id="CAJJDP010000094">
    <property type="protein sequence ID" value="CAD8189572.1"/>
    <property type="molecule type" value="Genomic_DNA"/>
</dbReference>
<name>A0A8S1WKK9_PAROT</name>